<keyword evidence="1" id="KW-0966">Cell projection</keyword>
<protein>
    <submittedName>
        <fullName evidence="1">Flagellar outer dynein arm light chain thioredoxin</fullName>
    </submittedName>
</protein>
<name>A0A2P6TVX2_CHLSO</name>
<dbReference type="OrthoDB" id="10263751at2759"/>
<dbReference type="Proteomes" id="UP000239899">
    <property type="component" value="Unassembled WGS sequence"/>
</dbReference>
<keyword evidence="2" id="KW-1185">Reference proteome</keyword>
<sequence length="137" mass="14181">MAQPAAQAPGLNVVVTELPDAAAVFEVLGRPGLQVLELYTEWAGPTAACKSTWRKAALERGGALPCELSTACVERCGGVAGLEPYLAAPTSQPLFLFFKGGKRVAEVRGVNPPALLRELAAAEGTGTVAAVRESECC</sequence>
<accession>A0A2P6TVX2</accession>
<dbReference type="EMBL" id="LHPG02000005">
    <property type="protein sequence ID" value="PRW58219.1"/>
    <property type="molecule type" value="Genomic_DNA"/>
</dbReference>
<dbReference type="STRING" id="3076.A0A2P6TVX2"/>
<comment type="caution">
    <text evidence="1">The sequence shown here is derived from an EMBL/GenBank/DDBJ whole genome shotgun (WGS) entry which is preliminary data.</text>
</comment>
<organism evidence="1 2">
    <name type="scientific">Chlorella sorokiniana</name>
    <name type="common">Freshwater green alga</name>
    <dbReference type="NCBI Taxonomy" id="3076"/>
    <lineage>
        <taxon>Eukaryota</taxon>
        <taxon>Viridiplantae</taxon>
        <taxon>Chlorophyta</taxon>
        <taxon>core chlorophytes</taxon>
        <taxon>Trebouxiophyceae</taxon>
        <taxon>Chlorellales</taxon>
        <taxon>Chlorellaceae</taxon>
        <taxon>Chlorella clade</taxon>
        <taxon>Chlorella</taxon>
    </lineage>
</organism>
<dbReference type="AlphaFoldDB" id="A0A2P6TVX2"/>
<proteinExistence type="predicted"/>
<keyword evidence="1" id="KW-0282">Flagellum</keyword>
<evidence type="ECO:0000313" key="1">
    <source>
        <dbReference type="EMBL" id="PRW58219.1"/>
    </source>
</evidence>
<evidence type="ECO:0000313" key="2">
    <source>
        <dbReference type="Proteomes" id="UP000239899"/>
    </source>
</evidence>
<reference evidence="1 2" key="1">
    <citation type="journal article" date="2018" name="Plant J.">
        <title>Genome sequences of Chlorella sorokiniana UTEX 1602 and Micractinium conductrix SAG 241.80: implications to maltose excretion by a green alga.</title>
        <authorList>
            <person name="Arriola M.B."/>
            <person name="Velmurugan N."/>
            <person name="Zhang Y."/>
            <person name="Plunkett M.H."/>
            <person name="Hondzo H."/>
            <person name="Barney B.M."/>
        </authorList>
    </citation>
    <scope>NUCLEOTIDE SEQUENCE [LARGE SCALE GENOMIC DNA]</scope>
    <source>
        <strain evidence="2">UTEX 1602</strain>
    </source>
</reference>
<keyword evidence="1" id="KW-0969">Cilium</keyword>
<gene>
    <name evidence="1" type="ORF">C2E21_2912</name>
</gene>